<dbReference type="PANTHER" id="PTHR42770:SF18">
    <property type="entry name" value="ARGININE_AGMATINE ANTIPORTER"/>
    <property type="match status" value="1"/>
</dbReference>
<evidence type="ECO:0000256" key="3">
    <source>
        <dbReference type="ARBA" id="ARBA00021069"/>
    </source>
</evidence>
<feature type="transmembrane region" description="Helical" evidence="9">
    <location>
        <begin position="189"/>
        <end position="210"/>
    </location>
</feature>
<keyword evidence="11" id="KW-1185">Reference proteome</keyword>
<dbReference type="InterPro" id="IPR002293">
    <property type="entry name" value="AA/rel_permease1"/>
</dbReference>
<comment type="subcellular location">
    <subcellularLocation>
        <location evidence="1">Cell membrane</location>
        <topology evidence="1">Multi-pass membrane protein</topology>
    </subcellularLocation>
</comment>
<evidence type="ECO:0000256" key="2">
    <source>
        <dbReference type="ARBA" id="ARBA00008220"/>
    </source>
</evidence>
<accession>A0A923KSR7</accession>
<evidence type="ECO:0000256" key="4">
    <source>
        <dbReference type="ARBA" id="ARBA00022475"/>
    </source>
</evidence>
<dbReference type="EMBL" id="JACOFZ010000002">
    <property type="protein sequence ID" value="MBC3881491.1"/>
    <property type="molecule type" value="Genomic_DNA"/>
</dbReference>
<evidence type="ECO:0000313" key="11">
    <source>
        <dbReference type="Proteomes" id="UP000627446"/>
    </source>
</evidence>
<comment type="caution">
    <text evidence="10">The sequence shown here is derived from an EMBL/GenBank/DDBJ whole genome shotgun (WGS) entry which is preliminary data.</text>
</comment>
<feature type="transmembrane region" description="Helical" evidence="9">
    <location>
        <begin position="230"/>
        <end position="252"/>
    </location>
</feature>
<dbReference type="GO" id="GO:0022857">
    <property type="term" value="F:transmembrane transporter activity"/>
    <property type="evidence" value="ECO:0007669"/>
    <property type="project" value="InterPro"/>
</dbReference>
<evidence type="ECO:0000256" key="8">
    <source>
        <dbReference type="ARBA" id="ARBA00045636"/>
    </source>
</evidence>
<keyword evidence="5 9" id="KW-0812">Transmembrane</keyword>
<evidence type="ECO:0000256" key="1">
    <source>
        <dbReference type="ARBA" id="ARBA00004651"/>
    </source>
</evidence>
<comment type="similarity">
    <text evidence="2">Belongs to the amino acid-polyamine-organocation (APC) superfamily. Basic amino acid/polyamine antiporter (APA) (TC 2.A.3.2) family.</text>
</comment>
<dbReference type="PIRSF" id="PIRSF006060">
    <property type="entry name" value="AA_transporter"/>
    <property type="match status" value="1"/>
</dbReference>
<proteinExistence type="inferred from homology"/>
<organism evidence="10 11">
    <name type="scientific">Undibacterium nitidum</name>
    <dbReference type="NCBI Taxonomy" id="2762298"/>
    <lineage>
        <taxon>Bacteria</taxon>
        <taxon>Pseudomonadati</taxon>
        <taxon>Pseudomonadota</taxon>
        <taxon>Betaproteobacteria</taxon>
        <taxon>Burkholderiales</taxon>
        <taxon>Oxalobacteraceae</taxon>
        <taxon>Undibacterium</taxon>
    </lineage>
</organism>
<name>A0A923KSR7_9BURK</name>
<dbReference type="Gene3D" id="1.20.1740.10">
    <property type="entry name" value="Amino acid/polyamine transporter I"/>
    <property type="match status" value="1"/>
</dbReference>
<protein>
    <recommendedName>
        <fullName evidence="3">Arginine/agmatine antiporter</fullName>
    </recommendedName>
</protein>
<feature type="transmembrane region" description="Helical" evidence="9">
    <location>
        <begin position="158"/>
        <end position="177"/>
    </location>
</feature>
<keyword evidence="4" id="KW-1003">Cell membrane</keyword>
<sequence>MSSDSTQAKPLGFWMCTALIVGNVIGMGIFMLPASLAPYGWNAFLGWGITLVGCVMIAQVFANLARAFPEDDGPYAYMKRAFGNGITFFVMWCYWVSIWITNATVAIGVVGYLSSLLPVLNQEAWYAPAAALALIWFFVFISLRGARASGHVQMLTTVLKLLPMLGVLVLGVYVLLFDPQLFKANLPTVALSIEGTTAAATIAMFAMLGVESATVPAGKVQNPARTIPRATIFGTLLAAAIYIGVSAIPLLLMPSKELAQSSAPFVDLFQRYVPGNVGVWVALFVVISGLGALNGWTLLAGEMTASLAKHGVFPAKLEQHNRHAAPALALWLTGALASAMIIMNYSRNLAQGFTFLSVMVTAANMPLYLMGAIGLFLLWKRKQVAVGNGSLWLRISAVLAAVYVVWAFIGIGSESLLWVSVLGAVGLPVYWRTRWFRKKTRVD</sequence>
<feature type="transmembrane region" description="Helical" evidence="9">
    <location>
        <begin position="324"/>
        <end position="343"/>
    </location>
</feature>
<dbReference type="InterPro" id="IPR050367">
    <property type="entry name" value="APC_superfamily"/>
</dbReference>
<gene>
    <name evidence="10" type="ORF">H8K36_08920</name>
</gene>
<feature type="transmembrane region" description="Helical" evidence="9">
    <location>
        <begin position="391"/>
        <end position="409"/>
    </location>
</feature>
<keyword evidence="7 9" id="KW-0472">Membrane</keyword>
<feature type="transmembrane region" description="Helical" evidence="9">
    <location>
        <begin position="277"/>
        <end position="299"/>
    </location>
</feature>
<dbReference type="GO" id="GO:0005886">
    <property type="term" value="C:plasma membrane"/>
    <property type="evidence" value="ECO:0007669"/>
    <property type="project" value="UniProtKB-SubCell"/>
</dbReference>
<dbReference type="AlphaFoldDB" id="A0A923KSR7"/>
<evidence type="ECO:0000256" key="9">
    <source>
        <dbReference type="SAM" id="Phobius"/>
    </source>
</evidence>
<feature type="transmembrane region" description="Helical" evidence="9">
    <location>
        <begin position="12"/>
        <end position="32"/>
    </location>
</feature>
<evidence type="ECO:0000256" key="7">
    <source>
        <dbReference type="ARBA" id="ARBA00023136"/>
    </source>
</evidence>
<feature type="transmembrane region" description="Helical" evidence="9">
    <location>
        <begin position="86"/>
        <end position="113"/>
    </location>
</feature>
<keyword evidence="6 9" id="KW-1133">Transmembrane helix</keyword>
<reference evidence="10" key="1">
    <citation type="submission" date="2020-08" db="EMBL/GenBank/DDBJ databases">
        <title>Novel species isolated from subtropical streams in China.</title>
        <authorList>
            <person name="Lu H."/>
        </authorList>
    </citation>
    <scope>NUCLEOTIDE SEQUENCE</scope>
    <source>
        <strain evidence="10">LX22W</strain>
    </source>
</reference>
<dbReference type="Proteomes" id="UP000627446">
    <property type="component" value="Unassembled WGS sequence"/>
</dbReference>
<comment type="function">
    <text evidence="8">Major component of the acid-resistance (AR) system allowing enteric pathogens to survive the acidic environment in the stomach. Exchanges extracellular arginine for its intracellular decarboxylation product agmatine (Agm) thereby expelling intracellular protons. Probably undergoes several conformational states in order to translocate the substrate across the membrane; keeps the substrate accessible to only 1 side of the membrane at a time by opening and closing 3 membrane-internal gates.</text>
</comment>
<dbReference type="PANTHER" id="PTHR42770">
    <property type="entry name" value="AMINO ACID TRANSPORTER-RELATED"/>
    <property type="match status" value="1"/>
</dbReference>
<evidence type="ECO:0000313" key="10">
    <source>
        <dbReference type="EMBL" id="MBC3881491.1"/>
    </source>
</evidence>
<feature type="transmembrane region" description="Helical" evidence="9">
    <location>
        <begin position="44"/>
        <end position="65"/>
    </location>
</feature>
<feature type="transmembrane region" description="Helical" evidence="9">
    <location>
        <begin position="415"/>
        <end position="431"/>
    </location>
</feature>
<feature type="transmembrane region" description="Helical" evidence="9">
    <location>
        <begin position="125"/>
        <end position="146"/>
    </location>
</feature>
<evidence type="ECO:0000256" key="5">
    <source>
        <dbReference type="ARBA" id="ARBA00022692"/>
    </source>
</evidence>
<feature type="transmembrane region" description="Helical" evidence="9">
    <location>
        <begin position="355"/>
        <end position="379"/>
    </location>
</feature>
<dbReference type="RefSeq" id="WP_186916002.1">
    <property type="nucleotide sequence ID" value="NZ_JACOFZ010000002.1"/>
</dbReference>
<dbReference type="Pfam" id="PF13520">
    <property type="entry name" value="AA_permease_2"/>
    <property type="match status" value="1"/>
</dbReference>
<evidence type="ECO:0000256" key="6">
    <source>
        <dbReference type="ARBA" id="ARBA00022989"/>
    </source>
</evidence>